<reference evidence="1 2" key="1">
    <citation type="journal article" date="2020" name="Mol. Biol. Evol.">
        <title>Distinct Expression and Methylation Patterns for Genes with Different Fates following a Single Whole-Genome Duplication in Flowering Plants.</title>
        <authorList>
            <person name="Shi T."/>
            <person name="Rahmani R.S."/>
            <person name="Gugger P.F."/>
            <person name="Wang M."/>
            <person name="Li H."/>
            <person name="Zhang Y."/>
            <person name="Li Z."/>
            <person name="Wang Q."/>
            <person name="Van de Peer Y."/>
            <person name="Marchal K."/>
            <person name="Chen J."/>
        </authorList>
    </citation>
    <scope>NUCLEOTIDE SEQUENCE [LARGE SCALE GENOMIC DNA]</scope>
    <source>
        <tissue evidence="1">Leaf</tissue>
    </source>
</reference>
<protein>
    <submittedName>
        <fullName evidence="1">Uncharacterized protein</fullName>
    </submittedName>
</protein>
<sequence length="49" mass="5625">MTELKYHSTKPINQLPTINHLIQGIHQTNSLYIETIVGQNAYLLECLTE</sequence>
<dbReference type="AlphaFoldDB" id="A0A822XN72"/>
<evidence type="ECO:0000313" key="2">
    <source>
        <dbReference type="Proteomes" id="UP000607653"/>
    </source>
</evidence>
<name>A0A822XN72_NELNU</name>
<comment type="caution">
    <text evidence="1">The sequence shown here is derived from an EMBL/GenBank/DDBJ whole genome shotgun (WGS) entry which is preliminary data.</text>
</comment>
<evidence type="ECO:0000313" key="1">
    <source>
        <dbReference type="EMBL" id="DAD20406.1"/>
    </source>
</evidence>
<proteinExistence type="predicted"/>
<keyword evidence="2" id="KW-1185">Reference proteome</keyword>
<dbReference type="Proteomes" id="UP000607653">
    <property type="component" value="Unassembled WGS sequence"/>
</dbReference>
<dbReference type="EMBL" id="DUZY01000001">
    <property type="protein sequence ID" value="DAD20406.1"/>
    <property type="molecule type" value="Genomic_DNA"/>
</dbReference>
<organism evidence="1 2">
    <name type="scientific">Nelumbo nucifera</name>
    <name type="common">Sacred lotus</name>
    <dbReference type="NCBI Taxonomy" id="4432"/>
    <lineage>
        <taxon>Eukaryota</taxon>
        <taxon>Viridiplantae</taxon>
        <taxon>Streptophyta</taxon>
        <taxon>Embryophyta</taxon>
        <taxon>Tracheophyta</taxon>
        <taxon>Spermatophyta</taxon>
        <taxon>Magnoliopsida</taxon>
        <taxon>Proteales</taxon>
        <taxon>Nelumbonaceae</taxon>
        <taxon>Nelumbo</taxon>
    </lineage>
</organism>
<gene>
    <name evidence="1" type="ORF">HUJ06_021869</name>
</gene>
<accession>A0A822XN72</accession>